<dbReference type="Proteomes" id="UP000189705">
    <property type="component" value="Unplaced"/>
</dbReference>
<dbReference type="GeneID" id="102385010"/>
<dbReference type="Pfam" id="PF17045">
    <property type="entry name" value="CEP63"/>
    <property type="match status" value="1"/>
</dbReference>
<dbReference type="PANTHER" id="PTHR18875">
    <property type="entry name" value="SARCOMA ANTIGEN NY-SAR-24/CYTOSKELETAL PROTEIN SOJO"/>
    <property type="match status" value="1"/>
</dbReference>
<dbReference type="CTD" id="159989"/>
<dbReference type="GO" id="GO:0098536">
    <property type="term" value="C:deuterosome"/>
    <property type="evidence" value="ECO:0007669"/>
    <property type="project" value="TreeGrafter"/>
</dbReference>
<evidence type="ECO:0000256" key="5">
    <source>
        <dbReference type="ARBA" id="ARBA00022794"/>
    </source>
</evidence>
<feature type="coiled-coil region" evidence="8">
    <location>
        <begin position="337"/>
        <end position="364"/>
    </location>
</feature>
<reference evidence="13" key="1">
    <citation type="submission" date="2025-08" db="UniProtKB">
        <authorList>
            <consortium name="RefSeq"/>
        </authorList>
    </citation>
    <scope>IDENTIFICATION</scope>
</reference>
<feature type="coiled-coil region" evidence="8">
    <location>
        <begin position="141"/>
        <end position="196"/>
    </location>
</feature>
<dbReference type="Pfam" id="PF25771">
    <property type="entry name" value="CC_CEP152-bind"/>
    <property type="match status" value="1"/>
</dbReference>
<keyword evidence="4" id="KW-0963">Cytoplasm</keyword>
<evidence type="ECO:0000259" key="10">
    <source>
        <dbReference type="Pfam" id="PF17045"/>
    </source>
</evidence>
<dbReference type="InterPro" id="IPR057656">
    <property type="entry name" value="CEP63/Deup1_CC"/>
</dbReference>
<organism evidence="12 13">
    <name type="scientific">Alligator sinensis</name>
    <name type="common">Chinese alligator</name>
    <dbReference type="NCBI Taxonomy" id="38654"/>
    <lineage>
        <taxon>Eukaryota</taxon>
        <taxon>Metazoa</taxon>
        <taxon>Chordata</taxon>
        <taxon>Craniata</taxon>
        <taxon>Vertebrata</taxon>
        <taxon>Euteleostomi</taxon>
        <taxon>Archelosauria</taxon>
        <taxon>Archosauria</taxon>
        <taxon>Crocodylia</taxon>
        <taxon>Alligatoridae</taxon>
        <taxon>Alligatorinae</taxon>
        <taxon>Alligator</taxon>
    </lineage>
</organism>
<dbReference type="GO" id="GO:0007099">
    <property type="term" value="P:centriole replication"/>
    <property type="evidence" value="ECO:0007669"/>
    <property type="project" value="TreeGrafter"/>
</dbReference>
<evidence type="ECO:0000256" key="7">
    <source>
        <dbReference type="ARBA" id="ARBA00030704"/>
    </source>
</evidence>
<dbReference type="GO" id="GO:0030030">
    <property type="term" value="P:cell projection organization"/>
    <property type="evidence" value="ECO:0007669"/>
    <property type="project" value="UniProtKB-KW"/>
</dbReference>
<evidence type="ECO:0000256" key="3">
    <source>
        <dbReference type="ARBA" id="ARBA00019105"/>
    </source>
</evidence>
<accession>A0A1U7RIJ6</accession>
<gene>
    <name evidence="13" type="primary">DEUP1</name>
</gene>
<evidence type="ECO:0000256" key="9">
    <source>
        <dbReference type="SAM" id="MobiDB-lite"/>
    </source>
</evidence>
<sequence>MRKQLYSLMETEVQIASPCEAELQELMHQIDIMVSNKKVEWERKMRALEAKMDVRDQELAEAQSKLDQKGQEVGMLRQKLENLQKTKYEMVKNYEAQLQALKSQFSKLTHSYEKLQLHQLKQDRVQDKERGQENQEAPFEFSNLNQKLENVEAGLSEMKNELQTRDALWKGVKMECQQLRKELLKIGENRNVQENQMNLQSACVQRVEDLENKKTELLALQHHQKSQQEDLNKIRDHLYLEEQSHSSEQKRMRTEISDLTKKLHQKEITIATISQKATLLERQLKMELEIKRKLLRAQQLLGLSYETIKPENTHLKETMENWESRRRMNIDLPNKENENYTTSIHQLESENERLQNKIKLQNDTETSLLPRLDTYEETEYTSQAQMEEKEERNYQNENEWQMKQTQTATAMFKTFRCFQNPSPTSHGQGDIIGSESSSSLPSHRLSSDQEQNLDGESPSPPMAYTSNVDKPFPGKERIDVLLSHIYSTEENPLSPPEMSFPTTAAEKFFEEEENRAKEFEELLSSHIEELQRHSENTLKKYAWLMHNRHV</sequence>
<evidence type="ECO:0000256" key="6">
    <source>
        <dbReference type="ARBA" id="ARBA00023054"/>
    </source>
</evidence>
<keyword evidence="5" id="KW-0970">Cilium biogenesis/degradation</keyword>
<feature type="compositionally biased region" description="Polar residues" evidence="9">
    <location>
        <begin position="417"/>
        <end position="427"/>
    </location>
</feature>
<dbReference type="RefSeq" id="XP_006018698.1">
    <property type="nucleotide sequence ID" value="XM_006018636.2"/>
</dbReference>
<proteinExistence type="inferred from homology"/>
<evidence type="ECO:0000256" key="2">
    <source>
        <dbReference type="ARBA" id="ARBA00007181"/>
    </source>
</evidence>
<keyword evidence="12" id="KW-1185">Reference proteome</keyword>
<feature type="region of interest" description="Disordered" evidence="9">
    <location>
        <begin position="369"/>
        <end position="397"/>
    </location>
</feature>
<dbReference type="InterPro" id="IPR031470">
    <property type="entry name" value="CEP63/Deup1_N"/>
</dbReference>
<dbReference type="AlphaFoldDB" id="A0A1U7RIJ6"/>
<name>A0A1U7RIJ6_ALLSI</name>
<evidence type="ECO:0000256" key="1">
    <source>
        <dbReference type="ARBA" id="ARBA00004496"/>
    </source>
</evidence>
<comment type="subcellular location">
    <subcellularLocation>
        <location evidence="1">Cytoplasm</location>
    </subcellularLocation>
</comment>
<evidence type="ECO:0000313" key="13">
    <source>
        <dbReference type="RefSeq" id="XP_006018698.1"/>
    </source>
</evidence>
<evidence type="ECO:0000256" key="8">
    <source>
        <dbReference type="SAM" id="Coils"/>
    </source>
</evidence>
<keyword evidence="6 8" id="KW-0175">Coiled coil</keyword>
<evidence type="ECO:0000259" key="11">
    <source>
        <dbReference type="Pfam" id="PF25771"/>
    </source>
</evidence>
<dbReference type="GO" id="GO:0005737">
    <property type="term" value="C:cytoplasm"/>
    <property type="evidence" value="ECO:0007669"/>
    <property type="project" value="UniProtKB-SubCell"/>
</dbReference>
<feature type="compositionally biased region" description="Low complexity" evidence="9">
    <location>
        <begin position="434"/>
        <end position="444"/>
    </location>
</feature>
<feature type="coiled-coil region" evidence="8">
    <location>
        <begin position="38"/>
        <end position="111"/>
    </location>
</feature>
<protein>
    <recommendedName>
        <fullName evidence="3">Deuterosome assembly protein 1</fullName>
    </recommendedName>
    <alternativeName>
        <fullName evidence="7">Coiled-coil domain-containing protein 67</fullName>
    </alternativeName>
</protein>
<comment type="similarity">
    <text evidence="2">Belongs to the CEP63 family.</text>
</comment>
<feature type="domain" description="CEP63/Deup1 N-terminal" evidence="10">
    <location>
        <begin position="17"/>
        <end position="151"/>
    </location>
</feature>
<dbReference type="GO" id="GO:0005814">
    <property type="term" value="C:centriole"/>
    <property type="evidence" value="ECO:0007669"/>
    <property type="project" value="TreeGrafter"/>
</dbReference>
<evidence type="ECO:0000256" key="4">
    <source>
        <dbReference type="ARBA" id="ARBA00022490"/>
    </source>
</evidence>
<dbReference type="GO" id="GO:0098535">
    <property type="term" value="P:de novo centriole assembly involved in multi-ciliated epithelial cell differentiation"/>
    <property type="evidence" value="ECO:0007669"/>
    <property type="project" value="TreeGrafter"/>
</dbReference>
<feature type="domain" description="CEP63/Deup1 CEP152 binding coiled coil" evidence="11">
    <location>
        <begin position="507"/>
        <end position="541"/>
    </location>
</feature>
<feature type="region of interest" description="Disordered" evidence="9">
    <location>
        <begin position="417"/>
        <end position="471"/>
    </location>
</feature>
<feature type="coiled-coil region" evidence="8">
    <location>
        <begin position="509"/>
        <end position="536"/>
    </location>
</feature>
<evidence type="ECO:0000313" key="12">
    <source>
        <dbReference type="Proteomes" id="UP000189705"/>
    </source>
</evidence>
<dbReference type="PANTHER" id="PTHR18875:SF5">
    <property type="entry name" value="DEUTEROSOME ASSEMBLY PROTEIN 1"/>
    <property type="match status" value="1"/>
</dbReference>